<feature type="compositionally biased region" description="Polar residues" evidence="2">
    <location>
        <begin position="425"/>
        <end position="434"/>
    </location>
</feature>
<dbReference type="InterPro" id="IPR017441">
    <property type="entry name" value="Protein_kinase_ATP_BS"/>
</dbReference>
<evidence type="ECO:0000313" key="5">
    <source>
        <dbReference type="Proteomes" id="UP000614601"/>
    </source>
</evidence>
<sequence>MQICGQRASRWKFDVALVPIAFSPLSAKTGLNLLSLIFTINADLNYQRAVEKHRRSRSLSVQRLYKWCSKRLSSNKSSKKGNDPKPETSTMAEVAPAPAAAAPTKGDRLPQSGETVKSDSNKTYNLKKILGEGGYGTVYEASDIDSRSYALKAEKWSKTVLKIEIGVLKATNARSCRHFCTIYDVGRCSPDYMFIVVTLLGPDIARLRNDQPDRKFSIGTALRVGMQTSAAIEELHRTGFISRDVKPGNFAIGNKDEDQHRIVYMFDFGLSRRYVDKNFNVLPPRKDPGWRGTTRYGSLQAHQKLDLGRKDDFESWLYMLVEITKGSLPWRMVTDRAKVQDSKTSARTTARASFFAGCPKQYDKLMDMIDKLAFDSTPPYSDFQKVLLEGCEENKIPIGSKYDWEGDCTSSIHTSVTKSLDKSPSDQQRANNQERPTKLDV</sequence>
<name>A0A811KR08_9BILA</name>
<dbReference type="Gene3D" id="1.10.510.10">
    <property type="entry name" value="Transferase(Phosphotransferase) domain 1"/>
    <property type="match status" value="1"/>
</dbReference>
<dbReference type="GO" id="GO:0004672">
    <property type="term" value="F:protein kinase activity"/>
    <property type="evidence" value="ECO:0007669"/>
    <property type="project" value="InterPro"/>
</dbReference>
<organism evidence="4 5">
    <name type="scientific">Bursaphelenchus okinawaensis</name>
    <dbReference type="NCBI Taxonomy" id="465554"/>
    <lineage>
        <taxon>Eukaryota</taxon>
        <taxon>Metazoa</taxon>
        <taxon>Ecdysozoa</taxon>
        <taxon>Nematoda</taxon>
        <taxon>Chromadorea</taxon>
        <taxon>Rhabditida</taxon>
        <taxon>Tylenchina</taxon>
        <taxon>Tylenchomorpha</taxon>
        <taxon>Aphelenchoidea</taxon>
        <taxon>Aphelenchoididae</taxon>
        <taxon>Bursaphelenchus</taxon>
    </lineage>
</organism>
<dbReference type="EMBL" id="CAJFCW020000004">
    <property type="protein sequence ID" value="CAG9111102.1"/>
    <property type="molecule type" value="Genomic_DNA"/>
</dbReference>
<dbReference type="Proteomes" id="UP000783686">
    <property type="component" value="Unassembled WGS sequence"/>
</dbReference>
<dbReference type="SMART" id="SM00220">
    <property type="entry name" value="S_TKc"/>
    <property type="match status" value="1"/>
</dbReference>
<dbReference type="SUPFAM" id="SSF56112">
    <property type="entry name" value="Protein kinase-like (PK-like)"/>
    <property type="match status" value="1"/>
</dbReference>
<protein>
    <recommendedName>
        <fullName evidence="3">Protein kinase domain-containing protein</fullName>
    </recommendedName>
</protein>
<comment type="caution">
    <text evidence="4">The sequence shown here is derived from an EMBL/GenBank/DDBJ whole genome shotgun (WGS) entry which is preliminary data.</text>
</comment>
<feature type="binding site" evidence="1">
    <location>
        <position position="162"/>
    </location>
    <ligand>
        <name>ATP</name>
        <dbReference type="ChEBI" id="CHEBI:30616"/>
    </ligand>
</feature>
<keyword evidence="1" id="KW-0067">ATP-binding</keyword>
<dbReference type="InterPro" id="IPR000719">
    <property type="entry name" value="Prot_kinase_dom"/>
</dbReference>
<reference evidence="4" key="1">
    <citation type="submission" date="2020-09" db="EMBL/GenBank/DDBJ databases">
        <authorList>
            <person name="Kikuchi T."/>
        </authorList>
    </citation>
    <scope>NUCLEOTIDE SEQUENCE</scope>
    <source>
        <strain evidence="4">SH1</strain>
    </source>
</reference>
<dbReference type="InterPro" id="IPR050235">
    <property type="entry name" value="CK1_Ser-Thr_kinase"/>
</dbReference>
<feature type="region of interest" description="Disordered" evidence="2">
    <location>
        <begin position="73"/>
        <end position="119"/>
    </location>
</feature>
<dbReference type="PROSITE" id="PS50011">
    <property type="entry name" value="PROTEIN_KINASE_DOM"/>
    <property type="match status" value="1"/>
</dbReference>
<dbReference type="EMBL" id="CAJFDH010000004">
    <property type="protein sequence ID" value="CAD5218599.1"/>
    <property type="molecule type" value="Genomic_DNA"/>
</dbReference>
<dbReference type="Pfam" id="PF00069">
    <property type="entry name" value="Pkinase"/>
    <property type="match status" value="1"/>
</dbReference>
<proteinExistence type="predicted"/>
<evidence type="ECO:0000256" key="1">
    <source>
        <dbReference type="PROSITE-ProRule" id="PRU10141"/>
    </source>
</evidence>
<dbReference type="PANTHER" id="PTHR11909">
    <property type="entry name" value="CASEIN KINASE-RELATED"/>
    <property type="match status" value="1"/>
</dbReference>
<evidence type="ECO:0000313" key="4">
    <source>
        <dbReference type="EMBL" id="CAD5218599.1"/>
    </source>
</evidence>
<accession>A0A811KR08</accession>
<keyword evidence="1" id="KW-0547">Nucleotide-binding</keyword>
<evidence type="ECO:0000259" key="3">
    <source>
        <dbReference type="PROSITE" id="PS50011"/>
    </source>
</evidence>
<feature type="region of interest" description="Disordered" evidence="2">
    <location>
        <begin position="415"/>
        <end position="441"/>
    </location>
</feature>
<dbReference type="InterPro" id="IPR011009">
    <property type="entry name" value="Kinase-like_dom_sf"/>
</dbReference>
<dbReference type="OrthoDB" id="2687620at2759"/>
<feature type="domain" description="Protein kinase" evidence="3">
    <location>
        <begin position="124"/>
        <end position="441"/>
    </location>
</feature>
<dbReference type="Proteomes" id="UP000614601">
    <property type="component" value="Unassembled WGS sequence"/>
</dbReference>
<dbReference type="PROSITE" id="PS00107">
    <property type="entry name" value="PROTEIN_KINASE_ATP"/>
    <property type="match status" value="1"/>
</dbReference>
<keyword evidence="5" id="KW-1185">Reference proteome</keyword>
<dbReference type="GO" id="GO:0005524">
    <property type="term" value="F:ATP binding"/>
    <property type="evidence" value="ECO:0007669"/>
    <property type="project" value="UniProtKB-UniRule"/>
</dbReference>
<gene>
    <name evidence="4" type="ORF">BOKJ2_LOCUS7809</name>
</gene>
<dbReference type="AlphaFoldDB" id="A0A811KR08"/>
<evidence type="ECO:0000256" key="2">
    <source>
        <dbReference type="SAM" id="MobiDB-lite"/>
    </source>
</evidence>